<gene>
    <name evidence="6" type="ORF">QO011_004343</name>
</gene>
<keyword evidence="7" id="KW-1185">Reference proteome</keyword>
<protein>
    <submittedName>
        <fullName evidence="6">LysR family glycine cleavage system transcriptional activator</fullName>
    </submittedName>
</protein>
<dbReference type="PROSITE" id="PS50931">
    <property type="entry name" value="HTH_LYSR"/>
    <property type="match status" value="1"/>
</dbReference>
<dbReference type="Proteomes" id="UP001242480">
    <property type="component" value="Unassembled WGS sequence"/>
</dbReference>
<evidence type="ECO:0000256" key="1">
    <source>
        <dbReference type="ARBA" id="ARBA00009437"/>
    </source>
</evidence>
<dbReference type="PANTHER" id="PTHR30537">
    <property type="entry name" value="HTH-TYPE TRANSCRIPTIONAL REGULATOR"/>
    <property type="match status" value="1"/>
</dbReference>
<dbReference type="PANTHER" id="PTHR30537:SF74">
    <property type="entry name" value="HTH-TYPE TRANSCRIPTIONAL REGULATOR TRPI"/>
    <property type="match status" value="1"/>
</dbReference>
<dbReference type="InterPro" id="IPR058163">
    <property type="entry name" value="LysR-type_TF_proteobact-type"/>
</dbReference>
<evidence type="ECO:0000259" key="5">
    <source>
        <dbReference type="PROSITE" id="PS50931"/>
    </source>
</evidence>
<evidence type="ECO:0000256" key="4">
    <source>
        <dbReference type="ARBA" id="ARBA00023163"/>
    </source>
</evidence>
<dbReference type="InterPro" id="IPR000847">
    <property type="entry name" value="LysR_HTH_N"/>
</dbReference>
<name>A0ABU0JAM3_9HYPH</name>
<evidence type="ECO:0000313" key="7">
    <source>
        <dbReference type="Proteomes" id="UP001242480"/>
    </source>
</evidence>
<dbReference type="InterPro" id="IPR036388">
    <property type="entry name" value="WH-like_DNA-bd_sf"/>
</dbReference>
<keyword evidence="2" id="KW-0805">Transcription regulation</keyword>
<dbReference type="EMBL" id="JAUSVX010000008">
    <property type="protein sequence ID" value="MDQ0471320.1"/>
    <property type="molecule type" value="Genomic_DNA"/>
</dbReference>
<sequence>MRGLQAFEAAARSGSFVAAARELAVSPAAVSQLIRALEDQVGRRLFHRVNRRVVLTEAGAEILPQIATAFRDLRGVSRELVSGERRSSLVVSVPPSLAVDWLPQRLPAFVDAHGPVDISLRGEDDPVPFERETIDIRFSYGRFYEREHETEELATDAVHPVCSPACRVRHGPFGSPDDLLAAPLIHTDWGPSGASFPSWRNWFEAAAIAPGRRIQRGMTANSSKSALELAVAGLGVALGQGIFCARAIRAGTLVVAVPRPLALGQPYCLTVPEGSARRAVVTAFRRWLRAECLDLIEPPAPP</sequence>
<comment type="similarity">
    <text evidence="1">Belongs to the LysR transcriptional regulatory family.</text>
</comment>
<keyword evidence="3" id="KW-0238">DNA-binding</keyword>
<dbReference type="InterPro" id="IPR036390">
    <property type="entry name" value="WH_DNA-bd_sf"/>
</dbReference>
<evidence type="ECO:0000256" key="3">
    <source>
        <dbReference type="ARBA" id="ARBA00023125"/>
    </source>
</evidence>
<dbReference type="PRINTS" id="PR00039">
    <property type="entry name" value="HTHLYSR"/>
</dbReference>
<reference evidence="6 7" key="1">
    <citation type="submission" date="2023-07" db="EMBL/GenBank/DDBJ databases">
        <title>Genomic Encyclopedia of Type Strains, Phase IV (KMG-IV): sequencing the most valuable type-strain genomes for metagenomic binning, comparative biology and taxonomic classification.</title>
        <authorList>
            <person name="Goeker M."/>
        </authorList>
    </citation>
    <scope>NUCLEOTIDE SEQUENCE [LARGE SCALE GENOMIC DNA]</scope>
    <source>
        <strain evidence="6 7">DSM 19619</strain>
    </source>
</reference>
<dbReference type="InterPro" id="IPR005119">
    <property type="entry name" value="LysR_subst-bd"/>
</dbReference>
<keyword evidence="4" id="KW-0804">Transcription</keyword>
<dbReference type="Gene3D" id="1.10.10.10">
    <property type="entry name" value="Winged helix-like DNA-binding domain superfamily/Winged helix DNA-binding domain"/>
    <property type="match status" value="1"/>
</dbReference>
<proteinExistence type="inferred from homology"/>
<comment type="caution">
    <text evidence="6">The sequence shown here is derived from an EMBL/GenBank/DDBJ whole genome shotgun (WGS) entry which is preliminary data.</text>
</comment>
<dbReference type="Pfam" id="PF03466">
    <property type="entry name" value="LysR_substrate"/>
    <property type="match status" value="1"/>
</dbReference>
<evidence type="ECO:0000313" key="6">
    <source>
        <dbReference type="EMBL" id="MDQ0471320.1"/>
    </source>
</evidence>
<dbReference type="SUPFAM" id="SSF46785">
    <property type="entry name" value="Winged helix' DNA-binding domain"/>
    <property type="match status" value="1"/>
</dbReference>
<dbReference type="SUPFAM" id="SSF53850">
    <property type="entry name" value="Periplasmic binding protein-like II"/>
    <property type="match status" value="1"/>
</dbReference>
<dbReference type="Gene3D" id="3.40.190.10">
    <property type="entry name" value="Periplasmic binding protein-like II"/>
    <property type="match status" value="2"/>
</dbReference>
<feature type="domain" description="HTH lysR-type" evidence="5">
    <location>
        <begin position="1"/>
        <end position="56"/>
    </location>
</feature>
<dbReference type="Pfam" id="PF00126">
    <property type="entry name" value="HTH_1"/>
    <property type="match status" value="1"/>
</dbReference>
<accession>A0ABU0JAM3</accession>
<organism evidence="6 7">
    <name type="scientific">Labrys wisconsinensis</name>
    <dbReference type="NCBI Taxonomy" id="425677"/>
    <lineage>
        <taxon>Bacteria</taxon>
        <taxon>Pseudomonadati</taxon>
        <taxon>Pseudomonadota</taxon>
        <taxon>Alphaproteobacteria</taxon>
        <taxon>Hyphomicrobiales</taxon>
        <taxon>Xanthobacteraceae</taxon>
        <taxon>Labrys</taxon>
    </lineage>
</organism>
<evidence type="ECO:0000256" key="2">
    <source>
        <dbReference type="ARBA" id="ARBA00023015"/>
    </source>
</evidence>